<evidence type="ECO:0000313" key="2">
    <source>
        <dbReference type="EMBL" id="KAF7392503.1"/>
    </source>
</evidence>
<evidence type="ECO:0000313" key="3">
    <source>
        <dbReference type="Proteomes" id="UP000614350"/>
    </source>
</evidence>
<keyword evidence="1" id="KW-0812">Transmembrane</keyword>
<name>A0A834JP96_VESVU</name>
<comment type="caution">
    <text evidence="2">The sequence shown here is derived from an EMBL/GenBank/DDBJ whole genome shotgun (WGS) entry which is preliminary data.</text>
</comment>
<dbReference type="EMBL" id="JACSEA010000009">
    <property type="protein sequence ID" value="KAF7392503.1"/>
    <property type="molecule type" value="Genomic_DNA"/>
</dbReference>
<dbReference type="Proteomes" id="UP000614350">
    <property type="component" value="Unassembled WGS sequence"/>
</dbReference>
<dbReference type="AlphaFoldDB" id="A0A834JP96"/>
<keyword evidence="1" id="KW-0472">Membrane</keyword>
<organism evidence="2 3">
    <name type="scientific">Vespula vulgaris</name>
    <name type="common">Yellow jacket</name>
    <name type="synonym">Wasp</name>
    <dbReference type="NCBI Taxonomy" id="7454"/>
    <lineage>
        <taxon>Eukaryota</taxon>
        <taxon>Metazoa</taxon>
        <taxon>Ecdysozoa</taxon>
        <taxon>Arthropoda</taxon>
        <taxon>Hexapoda</taxon>
        <taxon>Insecta</taxon>
        <taxon>Pterygota</taxon>
        <taxon>Neoptera</taxon>
        <taxon>Endopterygota</taxon>
        <taxon>Hymenoptera</taxon>
        <taxon>Apocrita</taxon>
        <taxon>Aculeata</taxon>
        <taxon>Vespoidea</taxon>
        <taxon>Vespidae</taxon>
        <taxon>Vespinae</taxon>
        <taxon>Vespula</taxon>
    </lineage>
</organism>
<accession>A0A834JP96</accession>
<keyword evidence="1" id="KW-1133">Transmembrane helix</keyword>
<proteinExistence type="predicted"/>
<reference evidence="2" key="1">
    <citation type="journal article" date="2020" name="G3 (Bethesda)">
        <title>High-Quality Assemblies for Three Invasive Social Wasps from the &lt;i&gt;Vespula&lt;/i&gt; Genus.</title>
        <authorList>
            <person name="Harrop T.W.R."/>
            <person name="Guhlin J."/>
            <person name="McLaughlin G.M."/>
            <person name="Permina E."/>
            <person name="Stockwell P."/>
            <person name="Gilligan J."/>
            <person name="Le Lec M.F."/>
            <person name="Gruber M.A.M."/>
            <person name="Quinn O."/>
            <person name="Lovegrove M."/>
            <person name="Duncan E.J."/>
            <person name="Remnant E.J."/>
            <person name="Van Eeckhoven J."/>
            <person name="Graham B."/>
            <person name="Knapp R.A."/>
            <person name="Langford K.W."/>
            <person name="Kronenberg Z."/>
            <person name="Press M.O."/>
            <person name="Eacker S.M."/>
            <person name="Wilson-Rankin E.E."/>
            <person name="Purcell J."/>
            <person name="Lester P.J."/>
            <person name="Dearden P.K."/>
        </authorList>
    </citation>
    <scope>NUCLEOTIDE SEQUENCE</scope>
    <source>
        <strain evidence="2">Marl-1</strain>
    </source>
</reference>
<gene>
    <name evidence="2" type="ORF">HZH66_008336</name>
</gene>
<protein>
    <submittedName>
        <fullName evidence="2">Uncharacterized protein</fullName>
    </submittedName>
</protein>
<feature type="transmembrane region" description="Helical" evidence="1">
    <location>
        <begin position="81"/>
        <end position="98"/>
    </location>
</feature>
<evidence type="ECO:0000256" key="1">
    <source>
        <dbReference type="SAM" id="Phobius"/>
    </source>
</evidence>
<sequence>MLDVRQKRQTASIILAHSRRRSFPGASGSGPQGRSIFAGEDCLALLSQKIGKLEEGQGRHSRVARLLDEDVHADRKKMRKVVAVPVVVLLMAVLQEMYKG</sequence>
<keyword evidence="3" id="KW-1185">Reference proteome</keyword>